<proteinExistence type="predicted"/>
<gene>
    <name evidence="1" type="ORF">MRB53_023604</name>
</gene>
<organism evidence="1 2">
    <name type="scientific">Persea americana</name>
    <name type="common">Avocado</name>
    <dbReference type="NCBI Taxonomy" id="3435"/>
    <lineage>
        <taxon>Eukaryota</taxon>
        <taxon>Viridiplantae</taxon>
        <taxon>Streptophyta</taxon>
        <taxon>Embryophyta</taxon>
        <taxon>Tracheophyta</taxon>
        <taxon>Spermatophyta</taxon>
        <taxon>Magnoliopsida</taxon>
        <taxon>Magnoliidae</taxon>
        <taxon>Laurales</taxon>
        <taxon>Lauraceae</taxon>
        <taxon>Persea</taxon>
    </lineage>
</organism>
<reference evidence="1 2" key="1">
    <citation type="journal article" date="2022" name="Hortic Res">
        <title>A haplotype resolved chromosomal level avocado genome allows analysis of novel avocado genes.</title>
        <authorList>
            <person name="Nath O."/>
            <person name="Fletcher S.J."/>
            <person name="Hayward A."/>
            <person name="Shaw L.M."/>
            <person name="Masouleh A.K."/>
            <person name="Furtado A."/>
            <person name="Henry R.J."/>
            <person name="Mitter N."/>
        </authorList>
    </citation>
    <scope>NUCLEOTIDE SEQUENCE [LARGE SCALE GENOMIC DNA]</scope>
    <source>
        <strain evidence="2">cv. Hass</strain>
    </source>
</reference>
<name>A0ACC2L9X2_PERAE</name>
<sequence>MRNPIATESESQRHTHLRGSSPLQSLCSSSLSCPRAVAPSSSTRRPHHHHQQRKAPSSLPLLPPRAELISFTVKSCREGQKWACSLVYWSPLPDCWLFQDCAIGLLFALLPVLGGNSQLFQGIISMARLLLVLSLFLTVASILSWSLVPSFLKLMIQLSSQTNELYQLASVAFCLFLAWTIHKHKRETRFIEPEAENASGGKWERGLEMVEILRRRIIFWRKVEILRL</sequence>
<accession>A0ACC2L9X2</accession>
<comment type="caution">
    <text evidence="1">The sequence shown here is derived from an EMBL/GenBank/DDBJ whole genome shotgun (WGS) entry which is preliminary data.</text>
</comment>
<keyword evidence="2" id="KW-1185">Reference proteome</keyword>
<evidence type="ECO:0000313" key="1">
    <source>
        <dbReference type="EMBL" id="KAJ8630281.1"/>
    </source>
</evidence>
<dbReference type="EMBL" id="CM056815">
    <property type="protein sequence ID" value="KAJ8630281.1"/>
    <property type="molecule type" value="Genomic_DNA"/>
</dbReference>
<dbReference type="Proteomes" id="UP001234297">
    <property type="component" value="Chromosome 7"/>
</dbReference>
<protein>
    <submittedName>
        <fullName evidence="1">Uncharacterized protein</fullName>
    </submittedName>
</protein>
<evidence type="ECO:0000313" key="2">
    <source>
        <dbReference type="Proteomes" id="UP001234297"/>
    </source>
</evidence>